<gene>
    <name evidence="2" type="ORF">Vafri_6143</name>
</gene>
<evidence type="ECO:0000313" key="3">
    <source>
        <dbReference type="Proteomes" id="UP000747399"/>
    </source>
</evidence>
<name>A0A8J4EVM0_9CHLO</name>
<protein>
    <submittedName>
        <fullName evidence="2">Uncharacterized protein</fullName>
    </submittedName>
</protein>
<feature type="compositionally biased region" description="Acidic residues" evidence="1">
    <location>
        <begin position="589"/>
        <end position="599"/>
    </location>
</feature>
<feature type="region of interest" description="Disordered" evidence="1">
    <location>
        <begin position="100"/>
        <end position="232"/>
    </location>
</feature>
<feature type="region of interest" description="Disordered" evidence="1">
    <location>
        <begin position="636"/>
        <end position="697"/>
    </location>
</feature>
<proteinExistence type="predicted"/>
<dbReference type="AlphaFoldDB" id="A0A8J4EVM0"/>
<organism evidence="2 3">
    <name type="scientific">Volvox africanus</name>
    <dbReference type="NCBI Taxonomy" id="51714"/>
    <lineage>
        <taxon>Eukaryota</taxon>
        <taxon>Viridiplantae</taxon>
        <taxon>Chlorophyta</taxon>
        <taxon>core chlorophytes</taxon>
        <taxon>Chlorophyceae</taxon>
        <taxon>CS clade</taxon>
        <taxon>Chlamydomonadales</taxon>
        <taxon>Volvocaceae</taxon>
        <taxon>Volvox</taxon>
    </lineage>
</organism>
<feature type="non-terminal residue" evidence="2">
    <location>
        <position position="1"/>
    </location>
</feature>
<reference evidence="2" key="1">
    <citation type="journal article" date="2021" name="Proc. Natl. Acad. Sci. U.S.A.">
        <title>Three genomes in the algal genus Volvox reveal the fate of a haploid sex-determining region after a transition to homothallism.</title>
        <authorList>
            <person name="Yamamoto K."/>
            <person name="Hamaji T."/>
            <person name="Kawai-Toyooka H."/>
            <person name="Matsuzaki R."/>
            <person name="Takahashi F."/>
            <person name="Nishimura Y."/>
            <person name="Kawachi M."/>
            <person name="Noguchi H."/>
            <person name="Minakuchi Y."/>
            <person name="Umen J.G."/>
            <person name="Toyoda A."/>
            <person name="Nozaki H."/>
        </authorList>
    </citation>
    <scope>NUCLEOTIDE SEQUENCE</scope>
    <source>
        <strain evidence="2">NIES-3780</strain>
    </source>
</reference>
<feature type="compositionally biased region" description="Basic and acidic residues" evidence="1">
    <location>
        <begin position="107"/>
        <end position="127"/>
    </location>
</feature>
<feature type="compositionally biased region" description="Polar residues" evidence="1">
    <location>
        <begin position="201"/>
        <end position="218"/>
    </location>
</feature>
<evidence type="ECO:0000256" key="1">
    <source>
        <dbReference type="SAM" id="MobiDB-lite"/>
    </source>
</evidence>
<accession>A0A8J4EVM0</accession>
<feature type="compositionally biased region" description="Low complexity" evidence="1">
    <location>
        <begin position="268"/>
        <end position="282"/>
    </location>
</feature>
<feature type="region of interest" description="Disordered" evidence="1">
    <location>
        <begin position="262"/>
        <end position="282"/>
    </location>
</feature>
<evidence type="ECO:0000313" key="2">
    <source>
        <dbReference type="EMBL" id="GIL49829.1"/>
    </source>
</evidence>
<comment type="caution">
    <text evidence="2">The sequence shown here is derived from an EMBL/GenBank/DDBJ whole genome shotgun (WGS) entry which is preliminary data.</text>
</comment>
<dbReference type="Proteomes" id="UP000747399">
    <property type="component" value="Unassembled WGS sequence"/>
</dbReference>
<keyword evidence="3" id="KW-1185">Reference proteome</keyword>
<feature type="region of interest" description="Disordered" evidence="1">
    <location>
        <begin position="579"/>
        <end position="599"/>
    </location>
</feature>
<sequence length="697" mass="72792">DYQNRGAVSLRTSKAVNPILLWVVKRLPAMRLPCAAQLQRSQLLCRRTCSYVPTHLSRAKHLVPRAKNSNQKNEGVYFEYEAVDPDAAEEIAALQEEDAEQFSWAQRSRDSRKAYQDKVRGLMPRDPRRQRKGGQRGWRANDAAAKERRQAAAEAAAVTASDGPVLPSFSPVETPAMRTRATTPEERLIRPSGGKPVADDPSSSIASSTDQVSGNSNGAPVVPDASSTTASAVVTEEPAAAATPAAGPPAARDRRQRLLQRMKGTGGSAAANPTTGPATTAAADRGLQDTAADAALGASAAAAVMATAAEAAASSPSAAVGADLRAQLAALVEQLPEESELPADARQARALLASILSTTGEDIRDATGGDVTDMLQRDISAQQEFAEWLRSASSTERGGGGSASTAADFAGAEELTEAEAADLMAALANLDLEGDFADLGADLDMGLDQRAGNDGGGDAAVGAAVREVSELRQLMAQLDGDDGGGLADETGGREDMTDEQVLEALKASDPALYELLKDVPDFDKLGLDLDLDLDLESAAEKLTEEELAELVAETEAASAGGDDEEELEALLRDMKGMGLTRENGSGAADGEDEDEFDEEGDLALGDLLEAIDEDEELDARARMRAQFALQSMFNQPADELAAKGTRGGGEDDTALPMPPELRGTTGMARGTVAADDEDGGAAPPPVLPKPKPRPRSG</sequence>
<dbReference type="EMBL" id="BNCO01000008">
    <property type="protein sequence ID" value="GIL49829.1"/>
    <property type="molecule type" value="Genomic_DNA"/>
</dbReference>